<dbReference type="CDD" id="cd07478">
    <property type="entry name" value="Peptidases_S8_CspA-like"/>
    <property type="match status" value="1"/>
</dbReference>
<evidence type="ECO:0000313" key="10">
    <source>
        <dbReference type="EMBL" id="EFF68454.1"/>
    </source>
</evidence>
<dbReference type="Gene3D" id="3.30.70.2980">
    <property type="match status" value="1"/>
</dbReference>
<evidence type="ECO:0000256" key="5">
    <source>
        <dbReference type="PIRSR" id="PIRSR615500-1"/>
    </source>
</evidence>
<dbReference type="Pfam" id="PF18425">
    <property type="entry name" value="CspB_prodomain"/>
    <property type="match status" value="1"/>
</dbReference>
<gene>
    <name evidence="10" type="ORF">BUTYVIB_01726</name>
</gene>
<name>D4S0V6_9FIRM</name>
<dbReference type="RefSeq" id="WP_005603488.1">
    <property type="nucleotide sequence ID" value="NZ_GG663524.1"/>
</dbReference>
<comment type="caution">
    <text evidence="10">The sequence shown here is derived from an EMBL/GenBank/DDBJ whole genome shotgun (WGS) entry which is preliminary data.</text>
</comment>
<dbReference type="PANTHER" id="PTHR43806">
    <property type="entry name" value="PEPTIDASE S8"/>
    <property type="match status" value="1"/>
</dbReference>
<protein>
    <submittedName>
        <fullName evidence="10">Peptidase, S8/S53 family</fullName>
        <ecNumber evidence="10">3.4.21.-</ecNumber>
    </submittedName>
</protein>
<organism evidence="10 11">
    <name type="scientific">Eshraghiella crossota DSM 2876</name>
    <dbReference type="NCBI Taxonomy" id="511680"/>
    <lineage>
        <taxon>Bacteria</taxon>
        <taxon>Bacillati</taxon>
        <taxon>Bacillota</taxon>
        <taxon>Clostridia</taxon>
        <taxon>Lachnospirales</taxon>
        <taxon>Lachnospiraceae</taxon>
        <taxon>Eshraghiella</taxon>
    </lineage>
</organism>
<dbReference type="InterPro" id="IPR023828">
    <property type="entry name" value="Peptidase_S8_Ser-AS"/>
</dbReference>
<dbReference type="GeneID" id="98918051"/>
<feature type="domain" description="Csp protease B prodomain" evidence="9">
    <location>
        <begin position="4"/>
        <end position="89"/>
    </location>
</feature>
<dbReference type="PRINTS" id="PR00723">
    <property type="entry name" value="SUBTILISIN"/>
</dbReference>
<keyword evidence="2 6" id="KW-0645">Protease</keyword>
<evidence type="ECO:0000256" key="1">
    <source>
        <dbReference type="ARBA" id="ARBA00011073"/>
    </source>
</evidence>
<dbReference type="EC" id="3.4.21.-" evidence="10"/>
<dbReference type="PROSITE" id="PS00136">
    <property type="entry name" value="SUBTILASE_ASP"/>
    <property type="match status" value="1"/>
</dbReference>
<keyword evidence="3 6" id="KW-0378">Hydrolase</keyword>
<dbReference type="GO" id="GO:0006508">
    <property type="term" value="P:proteolysis"/>
    <property type="evidence" value="ECO:0007669"/>
    <property type="project" value="UniProtKB-KW"/>
</dbReference>
<dbReference type="PANTHER" id="PTHR43806:SF11">
    <property type="entry name" value="CEREVISIN-RELATED"/>
    <property type="match status" value="1"/>
</dbReference>
<evidence type="ECO:0000256" key="7">
    <source>
        <dbReference type="RuleBase" id="RU003355"/>
    </source>
</evidence>
<sequence>MEGKIDSELLLALDVPEKERIKTDDLNVGYSDGVWELIVRYSHNIVTEVTELNGSIKELLGGYGLVRIPRENIDRLAETDGVLFIEKPKSLQYELLYSKIISCMEPDVNRNGNGGEGVYVAVIDSGIDYFHPDFIVDGKTRIAVIYDEVTGRVYSREDIDNAIAENNRSLIMDKSGHGTSVAGIAAGNNGVAFKSDIIVVKLGEDNFFSTARLMEGVDFALKFAMENNRPIAINISIGNNYGAHDGTSLFETYIDYVTEIWKNNVIVGAGNEADKRIHTMVKLNDRRKMCEFIVGNYEESIAIQIWKRYWDDFYIEIENPSGERYVVPKGEGIYEFKSTDELIYVYVGTATPYSYNSEILLQIIPDNVYVKSGIWQILFYPDSIKDGKIDLWISGRTMLTGQTGFTSAVPETTLTIPSTSYRVITVGAYNGRTFSYAPFSGRGNTKNLVTVKPDISAPGVDISAPYPGGGYRLASGTSVAAPFVTGAAAILMEWGIVKGNDFFMYGERLKAKLIKDSIQNNGQNIWPNRLLGWGLLCLKII</sequence>
<dbReference type="AlphaFoldDB" id="D4S0V6"/>
<dbReference type="PROSITE" id="PS00137">
    <property type="entry name" value="SUBTILASE_HIS"/>
    <property type="match status" value="1"/>
</dbReference>
<dbReference type="Pfam" id="PF00082">
    <property type="entry name" value="Peptidase_S8"/>
    <property type="match status" value="2"/>
</dbReference>
<keyword evidence="4 6" id="KW-0720">Serine protease</keyword>
<evidence type="ECO:0000256" key="4">
    <source>
        <dbReference type="ARBA" id="ARBA00022825"/>
    </source>
</evidence>
<dbReference type="GO" id="GO:0004252">
    <property type="term" value="F:serine-type endopeptidase activity"/>
    <property type="evidence" value="ECO:0007669"/>
    <property type="project" value="UniProtKB-UniRule"/>
</dbReference>
<dbReference type="InterPro" id="IPR000209">
    <property type="entry name" value="Peptidase_S8/S53_dom"/>
</dbReference>
<dbReference type="InterPro" id="IPR041365">
    <property type="entry name" value="CspB_prodomain"/>
</dbReference>
<dbReference type="InterPro" id="IPR034045">
    <property type="entry name" value="Pep_S8_CspA-like"/>
</dbReference>
<feature type="active site" description="Charge relay system" evidence="5 6">
    <location>
        <position position="478"/>
    </location>
</feature>
<dbReference type="Gene3D" id="2.60.120.1290">
    <property type="match status" value="1"/>
</dbReference>
<evidence type="ECO:0000256" key="3">
    <source>
        <dbReference type="ARBA" id="ARBA00022801"/>
    </source>
</evidence>
<reference evidence="10 11" key="1">
    <citation type="submission" date="2010-02" db="EMBL/GenBank/DDBJ databases">
        <authorList>
            <person name="Weinstock G."/>
            <person name="Sodergren E."/>
            <person name="Clifton S."/>
            <person name="Fulton L."/>
            <person name="Fulton B."/>
            <person name="Courtney L."/>
            <person name="Fronick C."/>
            <person name="Harrison M."/>
            <person name="Strong C."/>
            <person name="Farmer C."/>
            <person name="Delahaunty K."/>
            <person name="Markovic C."/>
            <person name="Hall O."/>
            <person name="Minx P."/>
            <person name="Tomlinson C."/>
            <person name="Mitreva M."/>
            <person name="Nelson J."/>
            <person name="Hou S."/>
            <person name="Wollam A."/>
            <person name="Pepin K.H."/>
            <person name="Johnson M."/>
            <person name="Bhonagiri V."/>
            <person name="Zhang X."/>
            <person name="Suruliraj S."/>
            <person name="Warren W."/>
            <person name="Chinwalla A."/>
            <person name="Mardis E.R."/>
            <person name="Wilson R.K."/>
        </authorList>
    </citation>
    <scope>NUCLEOTIDE SEQUENCE [LARGE SCALE GENOMIC DNA]</scope>
    <source>
        <strain evidence="10 11">DSM 2876</strain>
    </source>
</reference>
<dbReference type="InterPro" id="IPR022398">
    <property type="entry name" value="Peptidase_S8_His-AS"/>
</dbReference>
<dbReference type="InterPro" id="IPR023827">
    <property type="entry name" value="Peptidase_S8_Asp-AS"/>
</dbReference>
<dbReference type="eggNOG" id="COG1404">
    <property type="taxonomic scope" value="Bacteria"/>
</dbReference>
<dbReference type="InterPro" id="IPR050131">
    <property type="entry name" value="Peptidase_S8_subtilisin-like"/>
</dbReference>
<dbReference type="Proteomes" id="UP000006238">
    <property type="component" value="Unassembled WGS sequence"/>
</dbReference>
<evidence type="ECO:0000313" key="11">
    <source>
        <dbReference type="Proteomes" id="UP000006238"/>
    </source>
</evidence>
<feature type="domain" description="Peptidase S8/S53" evidence="8">
    <location>
        <begin position="115"/>
        <end position="272"/>
    </location>
</feature>
<dbReference type="HOGENOM" id="CLU_025670_0_0_9"/>
<dbReference type="Gene3D" id="3.40.50.200">
    <property type="entry name" value="Peptidase S8/S53 domain"/>
    <property type="match status" value="1"/>
</dbReference>
<keyword evidence="11" id="KW-1185">Reference proteome</keyword>
<evidence type="ECO:0000259" key="9">
    <source>
        <dbReference type="Pfam" id="PF18425"/>
    </source>
</evidence>
<feature type="active site" description="Charge relay system" evidence="5 6">
    <location>
        <position position="177"/>
    </location>
</feature>
<dbReference type="EMBL" id="ABWN01000030">
    <property type="protein sequence ID" value="EFF68454.1"/>
    <property type="molecule type" value="Genomic_DNA"/>
</dbReference>
<feature type="active site" description="Charge relay system" evidence="5 6">
    <location>
        <position position="124"/>
    </location>
</feature>
<proteinExistence type="inferred from homology"/>
<dbReference type="STRING" id="45851.BHV86_09185"/>
<comment type="similarity">
    <text evidence="1 6 7">Belongs to the peptidase S8 family.</text>
</comment>
<dbReference type="InterPro" id="IPR036852">
    <property type="entry name" value="Peptidase_S8/S53_dom_sf"/>
</dbReference>
<accession>D4S0V6</accession>
<dbReference type="PROSITE" id="PS00138">
    <property type="entry name" value="SUBTILASE_SER"/>
    <property type="match status" value="1"/>
</dbReference>
<dbReference type="InterPro" id="IPR015500">
    <property type="entry name" value="Peptidase_S8_subtilisin-rel"/>
</dbReference>
<evidence type="ECO:0000259" key="8">
    <source>
        <dbReference type="Pfam" id="PF00082"/>
    </source>
</evidence>
<evidence type="ECO:0000256" key="6">
    <source>
        <dbReference type="PROSITE-ProRule" id="PRU01240"/>
    </source>
</evidence>
<evidence type="ECO:0000256" key="2">
    <source>
        <dbReference type="ARBA" id="ARBA00022670"/>
    </source>
</evidence>
<feature type="domain" description="Peptidase S8/S53" evidence="8">
    <location>
        <begin position="411"/>
        <end position="534"/>
    </location>
</feature>
<dbReference type="SUPFAM" id="SSF52743">
    <property type="entry name" value="Subtilisin-like"/>
    <property type="match status" value="1"/>
</dbReference>
<dbReference type="PROSITE" id="PS51892">
    <property type="entry name" value="SUBTILASE"/>
    <property type="match status" value="1"/>
</dbReference>